<feature type="compositionally biased region" description="Pro residues" evidence="1">
    <location>
        <begin position="31"/>
        <end position="43"/>
    </location>
</feature>
<dbReference type="AlphaFoldDB" id="A0A067BMR2"/>
<gene>
    <name evidence="2" type="ORF">SPRG_21543</name>
</gene>
<evidence type="ECO:0000256" key="1">
    <source>
        <dbReference type="SAM" id="MobiDB-lite"/>
    </source>
</evidence>
<keyword evidence="3" id="KW-1185">Reference proteome</keyword>
<reference evidence="2 3" key="1">
    <citation type="journal article" date="2013" name="PLoS Genet.">
        <title>Distinctive expansion of potential virulence genes in the genome of the oomycete fish pathogen Saprolegnia parasitica.</title>
        <authorList>
            <person name="Jiang R.H."/>
            <person name="de Bruijn I."/>
            <person name="Haas B.J."/>
            <person name="Belmonte R."/>
            <person name="Lobach L."/>
            <person name="Christie J."/>
            <person name="van den Ackerveken G."/>
            <person name="Bottin A."/>
            <person name="Bulone V."/>
            <person name="Diaz-Moreno S.M."/>
            <person name="Dumas B."/>
            <person name="Fan L."/>
            <person name="Gaulin E."/>
            <person name="Govers F."/>
            <person name="Grenville-Briggs L.J."/>
            <person name="Horner N.R."/>
            <person name="Levin J.Z."/>
            <person name="Mammella M."/>
            <person name="Meijer H.J."/>
            <person name="Morris P."/>
            <person name="Nusbaum C."/>
            <person name="Oome S."/>
            <person name="Phillips A.J."/>
            <person name="van Rooyen D."/>
            <person name="Rzeszutek E."/>
            <person name="Saraiva M."/>
            <person name="Secombes C.J."/>
            <person name="Seidl M.F."/>
            <person name="Snel B."/>
            <person name="Stassen J.H."/>
            <person name="Sykes S."/>
            <person name="Tripathy S."/>
            <person name="van den Berg H."/>
            <person name="Vega-Arreguin J.C."/>
            <person name="Wawra S."/>
            <person name="Young S.K."/>
            <person name="Zeng Q."/>
            <person name="Dieguez-Uribeondo J."/>
            <person name="Russ C."/>
            <person name="Tyler B.M."/>
            <person name="van West P."/>
        </authorList>
    </citation>
    <scope>NUCLEOTIDE SEQUENCE [LARGE SCALE GENOMIC DNA]</scope>
    <source>
        <strain evidence="2 3">CBS 223.65</strain>
    </source>
</reference>
<feature type="compositionally biased region" description="Low complexity" evidence="1">
    <location>
        <begin position="44"/>
        <end position="80"/>
    </location>
</feature>
<proteinExistence type="predicted"/>
<evidence type="ECO:0000313" key="3">
    <source>
        <dbReference type="Proteomes" id="UP000030745"/>
    </source>
</evidence>
<dbReference type="Proteomes" id="UP000030745">
    <property type="component" value="Unassembled WGS sequence"/>
</dbReference>
<dbReference type="EMBL" id="KK583347">
    <property type="protein sequence ID" value="KDO19513.1"/>
    <property type="molecule type" value="Genomic_DNA"/>
</dbReference>
<dbReference type="KEGG" id="spar:SPRG_21543"/>
<evidence type="ECO:0000313" key="2">
    <source>
        <dbReference type="EMBL" id="KDO19513.1"/>
    </source>
</evidence>
<feature type="compositionally biased region" description="Polar residues" evidence="1">
    <location>
        <begin position="19"/>
        <end position="30"/>
    </location>
</feature>
<sequence length="116" mass="12436">MPWAAHGNGNPMSPMGMHNLQSPTANYSYNQPPPAGYHQPPPAGYGQAPQMGYGQPPQAGYGQPPQTGYGQPPPMGYGQPLSPSGMAYPQQGMQQQGMQPQGQGNPNWKASYEFKF</sequence>
<dbReference type="GeneID" id="24142226"/>
<organism evidence="2 3">
    <name type="scientific">Saprolegnia parasitica (strain CBS 223.65)</name>
    <dbReference type="NCBI Taxonomy" id="695850"/>
    <lineage>
        <taxon>Eukaryota</taxon>
        <taxon>Sar</taxon>
        <taxon>Stramenopiles</taxon>
        <taxon>Oomycota</taxon>
        <taxon>Saprolegniomycetes</taxon>
        <taxon>Saprolegniales</taxon>
        <taxon>Saprolegniaceae</taxon>
        <taxon>Saprolegnia</taxon>
    </lineage>
</organism>
<dbReference type="VEuPathDB" id="FungiDB:SPRG_21543"/>
<dbReference type="RefSeq" id="XP_012209777.1">
    <property type="nucleotide sequence ID" value="XM_012354387.1"/>
</dbReference>
<feature type="compositionally biased region" description="Low complexity" evidence="1">
    <location>
        <begin position="89"/>
        <end position="104"/>
    </location>
</feature>
<accession>A0A067BMR2</accession>
<dbReference type="STRING" id="695850.A0A067BMR2"/>
<feature type="region of interest" description="Disordered" evidence="1">
    <location>
        <begin position="1"/>
        <end position="116"/>
    </location>
</feature>
<name>A0A067BMR2_SAPPC</name>
<protein>
    <submittedName>
        <fullName evidence="2">Uncharacterized protein</fullName>
    </submittedName>
</protein>